<feature type="compositionally biased region" description="Basic and acidic residues" evidence="1">
    <location>
        <begin position="81"/>
        <end position="92"/>
    </location>
</feature>
<dbReference type="Proteomes" id="UP000314982">
    <property type="component" value="Unassembled WGS sequence"/>
</dbReference>
<proteinExistence type="predicted"/>
<dbReference type="AlphaFoldDB" id="A0A4W5PB11"/>
<dbReference type="InterPro" id="IPR033228">
    <property type="entry name" value="SZT2"/>
</dbReference>
<dbReference type="PANTHER" id="PTHR14918:SF3">
    <property type="entry name" value="KICSTOR COMPLEX PROTEIN SZT2"/>
    <property type="match status" value="1"/>
</dbReference>
<dbReference type="GO" id="GO:0005777">
    <property type="term" value="C:peroxisome"/>
    <property type="evidence" value="ECO:0007669"/>
    <property type="project" value="InterPro"/>
</dbReference>
<keyword evidence="3" id="KW-1185">Reference proteome</keyword>
<evidence type="ECO:0008006" key="4">
    <source>
        <dbReference type="Google" id="ProtNLM"/>
    </source>
</evidence>
<reference evidence="3" key="1">
    <citation type="submission" date="2018-06" db="EMBL/GenBank/DDBJ databases">
        <title>Genome assembly of Danube salmon.</title>
        <authorList>
            <person name="Macqueen D.J."/>
            <person name="Gundappa M.K."/>
        </authorList>
    </citation>
    <scope>NUCLEOTIDE SEQUENCE [LARGE SCALE GENOMIC DNA]</scope>
</reference>
<evidence type="ECO:0000313" key="2">
    <source>
        <dbReference type="Ensembl" id="ENSHHUP00000058750.1"/>
    </source>
</evidence>
<name>A0A4W5PB11_9TELE</name>
<dbReference type="PANTHER" id="PTHR14918">
    <property type="entry name" value="KICSTOR COMPLEX PROTEIN SZT2"/>
    <property type="match status" value="1"/>
</dbReference>
<sequence length="707" mass="80205">MEKQMKIENLFVTWQQRSAQSNMPISAVDLDTLKQSSRLVHYCATPLLFDPVFRKQIQEEHIVHTQQVKKRHRSSDSTASGRDRSYSTDSHADMLPSRLREAPWLQDISNTFLQQYVQYLQSMGFILVQVRPQSPARSIPRARAAMFSSLSSERQSFSYSKTRSEDSPKSIGSGITAYHLQRALPGGIVLMELDFQGCYFCVKQYALECSRIPMGQTVNSQGSLLTSKPFHLKPFPDATPVSDSALSMLFTEECDKVIGLMHVHSFSYDFHLRVVHQSLVGCHMTLQQGYQLTGFLEDFIAHHPDIPKFRRNHVFQGSFSISTGMITAHQLYNYITDHAGTYGMKPLRMSKAAMTSDGKKGAQPSSDLHEYGLVALWNSSGSYKDLEGRRHHDDFDVSLLVCHNAAPFEEQSEGERHLLRLRYYMIMTSQRELFPRLTADMRRFKKLPQIHREVSDLAGRVPLERGTEPGGVLDLKLDLSEENPPAASAPDTFISTPSVGNEFYSLTGPQGSGAQGLLYPSHLFPLLNQEVECAQGQIQASVEQAMGHCRRDNLWRRLFHGEHQHLAMDKLKLSKLSFSELEELLNAVQSQSVGEIDPQLDCFLTMSPSWYQSLIKVLLTRFPQSCRHFDQSGIQYLAVLNQKFTDCFVLIFLETQAEKTSLKVVFREPLPSQPQPRSSPSPQLVSMYHHLESVINTACYNLWTDLL</sequence>
<evidence type="ECO:0000256" key="1">
    <source>
        <dbReference type="SAM" id="MobiDB-lite"/>
    </source>
</evidence>
<feature type="region of interest" description="Disordered" evidence="1">
    <location>
        <begin position="64"/>
        <end position="92"/>
    </location>
</feature>
<reference evidence="2" key="3">
    <citation type="submission" date="2025-09" db="UniProtKB">
        <authorList>
            <consortium name="Ensembl"/>
        </authorList>
    </citation>
    <scope>IDENTIFICATION</scope>
</reference>
<reference evidence="2" key="2">
    <citation type="submission" date="2025-08" db="UniProtKB">
        <authorList>
            <consortium name="Ensembl"/>
        </authorList>
    </citation>
    <scope>IDENTIFICATION</scope>
</reference>
<dbReference type="STRING" id="62062.ENSHHUP00000058750"/>
<dbReference type="Ensembl" id="ENSHHUT00000060757.1">
    <property type="protein sequence ID" value="ENSHHUP00000058750.1"/>
    <property type="gene ID" value="ENSHHUG00000034946.1"/>
</dbReference>
<accession>A0A4W5PB11</accession>
<evidence type="ECO:0000313" key="3">
    <source>
        <dbReference type="Proteomes" id="UP000314982"/>
    </source>
</evidence>
<protein>
    <recommendedName>
        <fullName evidence="4">SZT2 subunit of KICSTOR complex</fullName>
    </recommendedName>
</protein>
<organism evidence="2 3">
    <name type="scientific">Hucho hucho</name>
    <name type="common">huchen</name>
    <dbReference type="NCBI Taxonomy" id="62062"/>
    <lineage>
        <taxon>Eukaryota</taxon>
        <taxon>Metazoa</taxon>
        <taxon>Chordata</taxon>
        <taxon>Craniata</taxon>
        <taxon>Vertebrata</taxon>
        <taxon>Euteleostomi</taxon>
        <taxon>Actinopterygii</taxon>
        <taxon>Neopterygii</taxon>
        <taxon>Teleostei</taxon>
        <taxon>Protacanthopterygii</taxon>
        <taxon>Salmoniformes</taxon>
        <taxon>Salmonidae</taxon>
        <taxon>Salmoninae</taxon>
        <taxon>Hucho</taxon>
    </lineage>
</organism>
<dbReference type="GeneTree" id="ENSGT00390000018402"/>